<evidence type="ECO:0000256" key="2">
    <source>
        <dbReference type="SAM" id="MobiDB-lite"/>
    </source>
</evidence>
<dbReference type="PANTHER" id="PTHR30508:SF1">
    <property type="entry name" value="UPF0051 PROTEIN ABCI8, CHLOROPLASTIC-RELATED"/>
    <property type="match status" value="1"/>
</dbReference>
<reference evidence="5" key="1">
    <citation type="journal article" date="2017" name="Plant J.">
        <title>The pomegranate (Punica granatum L.) genome and the genomics of punicalagin biosynthesis.</title>
        <authorList>
            <person name="Qin G."/>
            <person name="Xu C."/>
            <person name="Ming R."/>
            <person name="Tang H."/>
            <person name="Guyot R."/>
            <person name="Kramer E.M."/>
            <person name="Hu Y."/>
            <person name="Yi X."/>
            <person name="Qi Y."/>
            <person name="Xu X."/>
            <person name="Gao Z."/>
            <person name="Pan H."/>
            <person name="Jian J."/>
            <person name="Tian Y."/>
            <person name="Yue Z."/>
            <person name="Xu Y."/>
        </authorList>
    </citation>
    <scope>NUCLEOTIDE SEQUENCE [LARGE SCALE GENOMIC DNA]</scope>
    <source>
        <strain evidence="5">cv. Dabenzi</strain>
    </source>
</reference>
<sequence>MASLLTNGISGFTAQPHSDPPEPNGFLPKFESSKLSSPKSLNRSIKKQHQRQQQFKARAHMIAEFEEEPDWMLEFRLKAFDTFMTMKEPNWTACPHIDFQDIRYYSTLKKKPTLHSLDEADPELLKYFDRLGMPLHERDRLANVAVDDAVLHSFSIATTHREKLRETGVIFCSILEAIGEYPDLVRGYLGKVVPIGDNYYAALNSKGPFAEIKCSTVQNWHAGDEEGNGGAYNFDTKRGHCAGASSRISWTKVERGSAITWKYPSVVLEGDDTVGEFYPVALTNNHQRADSDTRIKMIHKGEKTRSKEQDYLKGYFSRKLEELLQGACSGPERRECSELFSV</sequence>
<dbReference type="SUPFAM" id="SSF101960">
    <property type="entry name" value="Stabilizer of iron transporter SufD"/>
    <property type="match status" value="1"/>
</dbReference>
<feature type="compositionally biased region" description="Polar residues" evidence="2">
    <location>
        <begin position="33"/>
        <end position="43"/>
    </location>
</feature>
<dbReference type="InterPro" id="IPR055346">
    <property type="entry name" value="Fe-S_cluster_assembly_SufBD"/>
</dbReference>
<comment type="caution">
    <text evidence="4">The sequence shown here is derived from an EMBL/GenBank/DDBJ whole genome shotgun (WGS) entry which is preliminary data.</text>
</comment>
<comment type="similarity">
    <text evidence="1">Belongs to the iron-sulfur cluster assembly SufBD family.</text>
</comment>
<evidence type="ECO:0000313" key="4">
    <source>
        <dbReference type="EMBL" id="OWM83459.1"/>
    </source>
</evidence>
<dbReference type="InterPro" id="IPR037284">
    <property type="entry name" value="SUF_FeS_clus_asmbl_SufBD_sf"/>
</dbReference>
<dbReference type="InterPro" id="IPR000825">
    <property type="entry name" value="SUF_FeS_clus_asmbl_SufBD_core"/>
</dbReference>
<proteinExistence type="inferred from homology"/>
<accession>A0A218XFJ3</accession>
<dbReference type="Pfam" id="PF01458">
    <property type="entry name" value="SUFBD_core"/>
    <property type="match status" value="1"/>
</dbReference>
<dbReference type="Proteomes" id="UP000197138">
    <property type="component" value="Unassembled WGS sequence"/>
</dbReference>
<organism evidence="4 5">
    <name type="scientific">Punica granatum</name>
    <name type="common">Pomegranate</name>
    <dbReference type="NCBI Taxonomy" id="22663"/>
    <lineage>
        <taxon>Eukaryota</taxon>
        <taxon>Viridiplantae</taxon>
        <taxon>Streptophyta</taxon>
        <taxon>Embryophyta</taxon>
        <taxon>Tracheophyta</taxon>
        <taxon>Spermatophyta</taxon>
        <taxon>Magnoliopsida</taxon>
        <taxon>eudicotyledons</taxon>
        <taxon>Gunneridae</taxon>
        <taxon>Pentapetalae</taxon>
        <taxon>rosids</taxon>
        <taxon>malvids</taxon>
        <taxon>Myrtales</taxon>
        <taxon>Lythraceae</taxon>
        <taxon>Punica</taxon>
    </lineage>
</organism>
<name>A0A218XFJ3_PUNGR</name>
<dbReference type="PANTHER" id="PTHR30508">
    <property type="entry name" value="FES CLUSTER ASSEMBLY PROTEIN SUF"/>
    <property type="match status" value="1"/>
</dbReference>
<protein>
    <recommendedName>
        <fullName evidence="3">SUF system FeS cluster assembly SufBD core domain-containing protein</fullName>
    </recommendedName>
</protein>
<dbReference type="GO" id="GO:0016226">
    <property type="term" value="P:iron-sulfur cluster assembly"/>
    <property type="evidence" value="ECO:0007669"/>
    <property type="project" value="InterPro"/>
</dbReference>
<evidence type="ECO:0000256" key="1">
    <source>
        <dbReference type="ARBA" id="ARBA00043967"/>
    </source>
</evidence>
<dbReference type="EMBL" id="MTKT01001932">
    <property type="protein sequence ID" value="OWM83459.1"/>
    <property type="molecule type" value="Genomic_DNA"/>
</dbReference>
<evidence type="ECO:0000313" key="5">
    <source>
        <dbReference type="Proteomes" id="UP000197138"/>
    </source>
</evidence>
<gene>
    <name evidence="4" type="ORF">CDL15_Pgr012940</name>
</gene>
<feature type="domain" description="SUF system FeS cluster assembly SufBD core" evidence="3">
    <location>
        <begin position="210"/>
        <end position="308"/>
    </location>
</feature>
<dbReference type="AlphaFoldDB" id="A0A218XFJ3"/>
<feature type="region of interest" description="Disordered" evidence="2">
    <location>
        <begin position="9"/>
        <end position="52"/>
    </location>
</feature>
<evidence type="ECO:0000259" key="3">
    <source>
        <dbReference type="Pfam" id="PF01458"/>
    </source>
</evidence>